<evidence type="ECO:0000313" key="3">
    <source>
        <dbReference type="Proteomes" id="UP000052237"/>
    </source>
</evidence>
<gene>
    <name evidence="2" type="ORF">ERS686654_02164</name>
</gene>
<dbReference type="GO" id="GO:0004386">
    <property type="term" value="F:helicase activity"/>
    <property type="evidence" value="ECO:0007669"/>
    <property type="project" value="InterPro"/>
</dbReference>
<proteinExistence type="predicted"/>
<sequence>MSEICISTTPWVLQNYKNIQNLEFKAFRCLQENIKNEISKNQKDDSLENFITQIDETVAKFISFSDTKIRVELSVNKNGSETTSMINSFFIDDLQMVSEFYANGSRNALLDLYLSKNEPKDRVDVRDSKNLTKILSSFSPISFPNGAFASKYTLMFSQQFAINEIYKRLTNNSGFYGINGPPGTGKTTLLKDLIASIVTQRAEILSTLNSKDILQKVKVGDKFYFKLNDKLKGFEIVVTSSNNKAVENVSKEIPKFDSIDEIYKADYFKEISTRLIGEKS</sequence>
<evidence type="ECO:0000259" key="1">
    <source>
        <dbReference type="Pfam" id="PF13086"/>
    </source>
</evidence>
<dbReference type="RefSeq" id="WP_141093122.1">
    <property type="nucleotide sequence ID" value="NZ_FAVB01000011.1"/>
</dbReference>
<dbReference type="SUPFAM" id="SSF52540">
    <property type="entry name" value="P-loop containing nucleoside triphosphate hydrolases"/>
    <property type="match status" value="1"/>
</dbReference>
<dbReference type="Gene3D" id="3.40.50.300">
    <property type="entry name" value="P-loop containing nucleotide triphosphate hydrolases"/>
    <property type="match status" value="1"/>
</dbReference>
<dbReference type="AlphaFoldDB" id="A0A0S4SY48"/>
<comment type="caution">
    <text evidence="2">The sequence shown here is derived from an EMBL/GenBank/DDBJ whole genome shotgun (WGS) entry which is preliminary data.</text>
</comment>
<dbReference type="InterPro" id="IPR027417">
    <property type="entry name" value="P-loop_NTPase"/>
</dbReference>
<protein>
    <recommendedName>
        <fullName evidence="1">DNA2/NAM7 helicase helicase domain-containing protein</fullName>
    </recommendedName>
</protein>
<dbReference type="InterPro" id="IPR041677">
    <property type="entry name" value="DNA2/NAM7_AAA_11"/>
</dbReference>
<accession>A0A0S4SY48</accession>
<dbReference type="Pfam" id="PF13086">
    <property type="entry name" value="AAA_11"/>
    <property type="match status" value="1"/>
</dbReference>
<dbReference type="EMBL" id="FAVB01000011">
    <property type="protein sequence ID" value="CUU90729.1"/>
    <property type="molecule type" value="Genomic_DNA"/>
</dbReference>
<reference evidence="2 3" key="1">
    <citation type="submission" date="2015-11" db="EMBL/GenBank/DDBJ databases">
        <authorList>
            <consortium name="Pathogen Informatics"/>
        </authorList>
    </citation>
    <scope>NUCLEOTIDE SEQUENCE [LARGE SCALE GENOMIC DNA]</scope>
    <source>
        <strain evidence="2 3">006A-0059</strain>
    </source>
</reference>
<keyword evidence="3" id="KW-1185">Reference proteome</keyword>
<dbReference type="Proteomes" id="UP000052237">
    <property type="component" value="Unassembled WGS sequence"/>
</dbReference>
<name>A0A0S4SY48_CAMHY</name>
<organism evidence="2 3">
    <name type="scientific">Campylobacter hyointestinalis subsp. hyointestinalis</name>
    <dbReference type="NCBI Taxonomy" id="91352"/>
    <lineage>
        <taxon>Bacteria</taxon>
        <taxon>Pseudomonadati</taxon>
        <taxon>Campylobacterota</taxon>
        <taxon>Epsilonproteobacteria</taxon>
        <taxon>Campylobacterales</taxon>
        <taxon>Campylobacteraceae</taxon>
        <taxon>Campylobacter</taxon>
    </lineage>
</organism>
<feature type="domain" description="DNA2/NAM7 helicase helicase" evidence="1">
    <location>
        <begin position="161"/>
        <end position="255"/>
    </location>
</feature>
<evidence type="ECO:0000313" key="2">
    <source>
        <dbReference type="EMBL" id="CUU90729.1"/>
    </source>
</evidence>